<feature type="region of interest" description="Disordered" evidence="1">
    <location>
        <begin position="550"/>
        <end position="648"/>
    </location>
</feature>
<feature type="compositionally biased region" description="Polar residues" evidence="1">
    <location>
        <begin position="725"/>
        <end position="734"/>
    </location>
</feature>
<sequence length="872" mass="95278">MARTSRTSKPAPAVYSPPARRTRSKLKEKESVANNNTSSSSSQPVNDAASTTLDTAQPHTRNTATATDTTKTASAAPKKKATAKSKATASSAKNPKALAAAHNITSDDSSDDNTVSAAPAPKTTKSRSKRQPTVDRTKSKVTKARSRKPTTKASTTNKKAIEQHIEEETVATPARAAPARRTRAALRAGYASPLAPVTDNLNAITRNVRSKKILKDATPLSIIQDENDAKDPDDWFGDLEQQPRIYRAPGASMEEISEREDDPTAEHEDMATASSDAEEPVGEDDDMVADPETENGSETEADPSDEEADRPHTPEQHMQIDAPSTARSFGLSSFFRNPLASVSASVKRALFRTPARESPAPDTALASPILSPGLSPSRAAHDRKIRNRNTPVQPREKNADKRHEVSEMQKDVSQLKREELEALVRQQRQQLDEAARLKEQEEAAQTPGQKRRHTSPDIIPARRPGEKGSFGMLDEYFVDDDSPPVAFTQSSAKRRKVMTEFPEDDTDDEFDFVNIANEDTPPTTLKRPRNGFRMAVMKEGGQDPMEVNHEHRVMHHENSFSRSPLRDSPSTGNKNSPKNIRNSPSTVYNGSLMAMPGDPGYKPENVFKMSEAQQQQTVSKDGKMEPAELKARAEEIAKKQKSGADITKEEQELLDKALRKFGHVANTGSFSSPEYDSDDDSIMSDDDQEEHSSQETNTSSTTSPPKDGSMKPPPPPVPAHAQLPGSSETASKPVSNPAPPKTPGSTSTIQTAALARQRELAEKHKPKLGSRLQYVSRASSSPVQQDAASPLSSSLLSTPVGVLEMSSEVFSQFDKIADSLQQSFEDILSEEEKKEFLDLVAVESKEDKKKREAEAFAVYDRMADELSASPYV</sequence>
<feature type="compositionally biased region" description="Basic residues" evidence="1">
    <location>
        <begin position="139"/>
        <end position="150"/>
    </location>
</feature>
<feature type="compositionally biased region" description="Acidic residues" evidence="1">
    <location>
        <begin position="501"/>
        <end position="511"/>
    </location>
</feature>
<name>A0ABR3TFT2_9PEZI</name>
<protein>
    <submittedName>
        <fullName evidence="2">Uncharacterized protein</fullName>
    </submittedName>
</protein>
<keyword evidence="3" id="KW-1185">Reference proteome</keyword>
<evidence type="ECO:0000313" key="3">
    <source>
        <dbReference type="Proteomes" id="UP001521116"/>
    </source>
</evidence>
<feature type="region of interest" description="Disordered" evidence="1">
    <location>
        <begin position="664"/>
        <end position="793"/>
    </location>
</feature>
<feature type="region of interest" description="Disordered" evidence="1">
    <location>
        <begin position="1"/>
        <end position="181"/>
    </location>
</feature>
<feature type="compositionally biased region" description="Basic and acidic residues" evidence="1">
    <location>
        <begin position="620"/>
        <end position="638"/>
    </location>
</feature>
<proteinExistence type="predicted"/>
<feature type="compositionally biased region" description="Low complexity" evidence="1">
    <location>
        <begin position="84"/>
        <end position="97"/>
    </location>
</feature>
<feature type="compositionally biased region" description="Polar residues" evidence="1">
    <location>
        <begin position="568"/>
        <end position="589"/>
    </location>
</feature>
<feature type="compositionally biased region" description="Low complexity" evidence="1">
    <location>
        <begin position="694"/>
        <end position="707"/>
    </location>
</feature>
<accession>A0ABR3TFT2</accession>
<comment type="caution">
    <text evidence="2">The sequence shown here is derived from an EMBL/GenBank/DDBJ whole genome shotgun (WGS) entry which is preliminary data.</text>
</comment>
<feature type="compositionally biased region" description="Polar residues" evidence="1">
    <location>
        <begin position="776"/>
        <end position="787"/>
    </location>
</feature>
<dbReference type="EMBL" id="JAJVDC020000001">
    <property type="protein sequence ID" value="KAL1638419.1"/>
    <property type="molecule type" value="Genomic_DNA"/>
</dbReference>
<dbReference type="Proteomes" id="UP001521116">
    <property type="component" value="Unassembled WGS sequence"/>
</dbReference>
<feature type="compositionally biased region" description="Basic and acidic residues" evidence="1">
    <location>
        <begin position="550"/>
        <end position="559"/>
    </location>
</feature>
<feature type="compositionally biased region" description="Basic and acidic residues" evidence="1">
    <location>
        <begin position="394"/>
        <end position="412"/>
    </location>
</feature>
<gene>
    <name evidence="2" type="ORF">SLS56_000228</name>
</gene>
<evidence type="ECO:0000313" key="2">
    <source>
        <dbReference type="EMBL" id="KAL1638419.1"/>
    </source>
</evidence>
<feature type="compositionally biased region" description="Acidic residues" evidence="1">
    <location>
        <begin position="675"/>
        <end position="689"/>
    </location>
</feature>
<feature type="compositionally biased region" description="Low complexity" evidence="1">
    <location>
        <begin position="62"/>
        <end position="76"/>
    </location>
</feature>
<evidence type="ECO:0000256" key="1">
    <source>
        <dbReference type="SAM" id="MobiDB-lite"/>
    </source>
</evidence>
<reference evidence="2 3" key="1">
    <citation type="submission" date="2024-02" db="EMBL/GenBank/DDBJ databases">
        <title>De novo assembly and annotation of 12 fungi associated with fruit tree decline syndrome in Ontario, Canada.</title>
        <authorList>
            <person name="Sulman M."/>
            <person name="Ellouze W."/>
            <person name="Ilyukhin E."/>
        </authorList>
    </citation>
    <scope>NUCLEOTIDE SEQUENCE [LARGE SCALE GENOMIC DNA]</scope>
    <source>
        <strain evidence="2 3">M1-105</strain>
    </source>
</reference>
<feature type="compositionally biased region" description="Polar residues" evidence="1">
    <location>
        <begin position="32"/>
        <end position="61"/>
    </location>
</feature>
<feature type="region of interest" description="Disordered" evidence="1">
    <location>
        <begin position="353"/>
        <end position="412"/>
    </location>
</feature>
<feature type="compositionally biased region" description="Basic and acidic residues" evidence="1">
    <location>
        <begin position="430"/>
        <end position="441"/>
    </location>
</feature>
<feature type="region of interest" description="Disordered" evidence="1">
    <location>
        <begin position="427"/>
        <end position="530"/>
    </location>
</feature>
<feature type="compositionally biased region" description="Acidic residues" evidence="1">
    <location>
        <begin position="276"/>
        <end position="308"/>
    </location>
</feature>
<feature type="region of interest" description="Disordered" evidence="1">
    <location>
        <begin position="211"/>
        <end position="325"/>
    </location>
</feature>
<organism evidence="2 3">
    <name type="scientific">Neofusicoccum ribis</name>
    <dbReference type="NCBI Taxonomy" id="45134"/>
    <lineage>
        <taxon>Eukaryota</taxon>
        <taxon>Fungi</taxon>
        <taxon>Dikarya</taxon>
        <taxon>Ascomycota</taxon>
        <taxon>Pezizomycotina</taxon>
        <taxon>Dothideomycetes</taxon>
        <taxon>Dothideomycetes incertae sedis</taxon>
        <taxon>Botryosphaeriales</taxon>
        <taxon>Botryosphaeriaceae</taxon>
        <taxon>Neofusicoccum</taxon>
    </lineage>
</organism>